<dbReference type="InterPro" id="IPR044824">
    <property type="entry name" value="MAIN-like"/>
</dbReference>
<feature type="compositionally biased region" description="Pro residues" evidence="1">
    <location>
        <begin position="261"/>
        <end position="285"/>
    </location>
</feature>
<organism evidence="3 4">
    <name type="scientific">Lithocarpus litseifolius</name>
    <dbReference type="NCBI Taxonomy" id="425828"/>
    <lineage>
        <taxon>Eukaryota</taxon>
        <taxon>Viridiplantae</taxon>
        <taxon>Streptophyta</taxon>
        <taxon>Embryophyta</taxon>
        <taxon>Tracheophyta</taxon>
        <taxon>Spermatophyta</taxon>
        <taxon>Magnoliopsida</taxon>
        <taxon>eudicotyledons</taxon>
        <taxon>Gunneridae</taxon>
        <taxon>Pentapetalae</taxon>
        <taxon>rosids</taxon>
        <taxon>fabids</taxon>
        <taxon>Fagales</taxon>
        <taxon>Fagaceae</taxon>
        <taxon>Lithocarpus</taxon>
    </lineage>
</organism>
<feature type="compositionally biased region" description="Low complexity" evidence="1">
    <location>
        <begin position="158"/>
        <end position="186"/>
    </location>
</feature>
<dbReference type="Proteomes" id="UP001459277">
    <property type="component" value="Unassembled WGS sequence"/>
</dbReference>
<feature type="compositionally biased region" description="Pro residues" evidence="1">
    <location>
        <begin position="196"/>
        <end position="206"/>
    </location>
</feature>
<dbReference type="InterPro" id="IPR019557">
    <property type="entry name" value="AminoTfrase-like_pln_mobile"/>
</dbReference>
<dbReference type="Pfam" id="PF10536">
    <property type="entry name" value="PMD"/>
    <property type="match status" value="1"/>
</dbReference>
<comment type="caution">
    <text evidence="3">The sequence shown here is derived from an EMBL/GenBank/DDBJ whole genome shotgun (WGS) entry which is preliminary data.</text>
</comment>
<proteinExistence type="predicted"/>
<feature type="compositionally biased region" description="Polar residues" evidence="1">
    <location>
        <begin position="325"/>
        <end position="334"/>
    </location>
</feature>
<evidence type="ECO:0000259" key="2">
    <source>
        <dbReference type="Pfam" id="PF10536"/>
    </source>
</evidence>
<dbReference type="PANTHER" id="PTHR46033">
    <property type="entry name" value="PROTEIN MAIN-LIKE 2"/>
    <property type="match status" value="1"/>
</dbReference>
<name>A0AAW2DRA6_9ROSI</name>
<dbReference type="EMBL" id="JAZDWU010000002">
    <property type="protein sequence ID" value="KAL0011256.1"/>
    <property type="molecule type" value="Genomic_DNA"/>
</dbReference>
<reference evidence="3 4" key="1">
    <citation type="submission" date="2024-01" db="EMBL/GenBank/DDBJ databases">
        <title>A telomere-to-telomere, gap-free genome of sweet tea (Lithocarpus litseifolius).</title>
        <authorList>
            <person name="Zhou J."/>
        </authorList>
    </citation>
    <scope>NUCLEOTIDE SEQUENCE [LARGE SCALE GENOMIC DNA]</scope>
    <source>
        <strain evidence="3">Zhou-2022a</strain>
        <tissue evidence="3">Leaf</tissue>
    </source>
</reference>
<keyword evidence="4" id="KW-1185">Reference proteome</keyword>
<evidence type="ECO:0000256" key="1">
    <source>
        <dbReference type="SAM" id="MobiDB-lite"/>
    </source>
</evidence>
<evidence type="ECO:0000313" key="4">
    <source>
        <dbReference type="Proteomes" id="UP001459277"/>
    </source>
</evidence>
<dbReference type="GO" id="GO:0010073">
    <property type="term" value="P:meristem maintenance"/>
    <property type="evidence" value="ECO:0007669"/>
    <property type="project" value="InterPro"/>
</dbReference>
<accession>A0AAW2DRA6</accession>
<feature type="compositionally biased region" description="Pro residues" evidence="1">
    <location>
        <begin position="214"/>
        <end position="254"/>
    </location>
</feature>
<gene>
    <name evidence="3" type="ORF">SO802_006364</name>
</gene>
<feature type="domain" description="Aminotransferase-like plant mobile" evidence="2">
    <location>
        <begin position="35"/>
        <end position="125"/>
    </location>
</feature>
<dbReference type="AlphaFoldDB" id="A0AAW2DRA6"/>
<protein>
    <recommendedName>
        <fullName evidence="2">Aminotransferase-like plant mobile domain-containing protein</fullName>
    </recommendedName>
</protein>
<feature type="region of interest" description="Disordered" evidence="1">
    <location>
        <begin position="158"/>
        <end position="403"/>
    </location>
</feature>
<sequence>MPHGEITITLQDVEVLLGLPVDGDVVTGSTQKIWENVVWQPYEAELESLPPWCIAGRVVWTATVPLVCFHLVEKHTPDRVVCQFGMIQEIPRAVDTDTVLHAIDLRGKVGVDWVRKHAVHIVEWVGTEDHKDITDVLKIVHEIGRVQPLIPEALNDEAATPAAAPTQRPSTTESPSTSTTPAGSHSCPPVATPGVIPTPDPSPSTPHPSLSPTIPSPTPHPSPSPTIPSPTPHPSPHPTIPSRIPSPTPHPSPLPTILSPIPSPTIPSPTPHSSPSPIIPPPTSHPCPGSDIRPPTPRSFPKLLPIPSFDLGIDPTPPDMHQEPLSHSTSTGPSSDIDPPHVQAEQAVELPAVAEGRPKRISKAPPCGTGGHKHGHKAGPEASDEGHARPPPHYTRQRKVQKR</sequence>
<dbReference type="PANTHER" id="PTHR46033:SF8">
    <property type="entry name" value="PROTEIN MAINTENANCE OF MERISTEMS-LIKE"/>
    <property type="match status" value="1"/>
</dbReference>
<evidence type="ECO:0000313" key="3">
    <source>
        <dbReference type="EMBL" id="KAL0011256.1"/>
    </source>
</evidence>
<dbReference type="PRINTS" id="PR01217">
    <property type="entry name" value="PRICHEXTENSN"/>
</dbReference>